<dbReference type="AlphaFoldDB" id="B4N3Y4"/>
<accession>B4N3Y4</accession>
<dbReference type="STRING" id="7260.B4N3Y4"/>
<dbReference type="InterPro" id="IPR036508">
    <property type="entry name" value="Chitin-bd_dom_sf"/>
</dbReference>
<gene>
    <name evidence="3" type="primary">Dwil\GK13618</name>
    <name evidence="3" type="ORF">Dwil_GK13618</name>
</gene>
<dbReference type="Gene3D" id="2.170.140.10">
    <property type="entry name" value="Chitin binding domain"/>
    <property type="match status" value="1"/>
</dbReference>
<evidence type="ECO:0000313" key="3">
    <source>
        <dbReference type="EMBL" id="EDW79339.1"/>
    </source>
</evidence>
<organism evidence="3 4">
    <name type="scientific">Drosophila willistoni</name>
    <name type="common">Fruit fly</name>
    <dbReference type="NCBI Taxonomy" id="7260"/>
    <lineage>
        <taxon>Eukaryota</taxon>
        <taxon>Metazoa</taxon>
        <taxon>Ecdysozoa</taxon>
        <taxon>Arthropoda</taxon>
        <taxon>Hexapoda</taxon>
        <taxon>Insecta</taxon>
        <taxon>Pterygota</taxon>
        <taxon>Neoptera</taxon>
        <taxon>Endopterygota</taxon>
        <taxon>Diptera</taxon>
        <taxon>Brachycera</taxon>
        <taxon>Muscomorpha</taxon>
        <taxon>Ephydroidea</taxon>
        <taxon>Drosophilidae</taxon>
        <taxon>Drosophila</taxon>
        <taxon>Sophophora</taxon>
    </lineage>
</organism>
<dbReference type="PhylomeDB" id="B4N3Y4"/>
<dbReference type="OMA" id="FFNQERQ"/>
<evidence type="ECO:0000259" key="2">
    <source>
        <dbReference type="PROSITE" id="PS50940"/>
    </source>
</evidence>
<feature type="signal peptide" evidence="1">
    <location>
        <begin position="1"/>
        <end position="23"/>
    </location>
</feature>
<evidence type="ECO:0000313" key="4">
    <source>
        <dbReference type="Proteomes" id="UP000007798"/>
    </source>
</evidence>
<feature type="domain" description="Chitin-binding type-2" evidence="2">
    <location>
        <begin position="93"/>
        <end position="150"/>
    </location>
</feature>
<dbReference type="SUPFAM" id="SSF57625">
    <property type="entry name" value="Invertebrate chitin-binding proteins"/>
    <property type="match status" value="5"/>
</dbReference>
<dbReference type="KEGG" id="dwi:6645639"/>
<name>B4N3Y4_DROWI</name>
<dbReference type="InParanoid" id="B4N3Y4"/>
<keyword evidence="1" id="KW-0732">Signal</keyword>
<reference evidence="3 4" key="1">
    <citation type="journal article" date="2007" name="Nature">
        <title>Evolution of genes and genomes on the Drosophila phylogeny.</title>
        <authorList>
            <consortium name="Drosophila 12 Genomes Consortium"/>
            <person name="Clark A.G."/>
            <person name="Eisen M.B."/>
            <person name="Smith D.R."/>
            <person name="Bergman C.M."/>
            <person name="Oliver B."/>
            <person name="Markow T.A."/>
            <person name="Kaufman T.C."/>
            <person name="Kellis M."/>
            <person name="Gelbart W."/>
            <person name="Iyer V.N."/>
            <person name="Pollard D.A."/>
            <person name="Sackton T.B."/>
            <person name="Larracuente A.M."/>
            <person name="Singh N.D."/>
            <person name="Abad J.P."/>
            <person name="Abt D.N."/>
            <person name="Adryan B."/>
            <person name="Aguade M."/>
            <person name="Akashi H."/>
            <person name="Anderson W.W."/>
            <person name="Aquadro C.F."/>
            <person name="Ardell D.H."/>
            <person name="Arguello R."/>
            <person name="Artieri C.G."/>
            <person name="Barbash D.A."/>
            <person name="Barker D."/>
            <person name="Barsanti P."/>
            <person name="Batterham P."/>
            <person name="Batzoglou S."/>
            <person name="Begun D."/>
            <person name="Bhutkar A."/>
            <person name="Blanco E."/>
            <person name="Bosak S.A."/>
            <person name="Bradley R.K."/>
            <person name="Brand A.D."/>
            <person name="Brent M.R."/>
            <person name="Brooks A.N."/>
            <person name="Brown R.H."/>
            <person name="Butlin R.K."/>
            <person name="Caggese C."/>
            <person name="Calvi B.R."/>
            <person name="Bernardo de Carvalho A."/>
            <person name="Caspi A."/>
            <person name="Castrezana S."/>
            <person name="Celniker S.E."/>
            <person name="Chang J.L."/>
            <person name="Chapple C."/>
            <person name="Chatterji S."/>
            <person name="Chinwalla A."/>
            <person name="Civetta A."/>
            <person name="Clifton S.W."/>
            <person name="Comeron J.M."/>
            <person name="Costello J.C."/>
            <person name="Coyne J.A."/>
            <person name="Daub J."/>
            <person name="David R.G."/>
            <person name="Delcher A.L."/>
            <person name="Delehaunty K."/>
            <person name="Do C.B."/>
            <person name="Ebling H."/>
            <person name="Edwards K."/>
            <person name="Eickbush T."/>
            <person name="Evans J.D."/>
            <person name="Filipski A."/>
            <person name="Findeiss S."/>
            <person name="Freyhult E."/>
            <person name="Fulton L."/>
            <person name="Fulton R."/>
            <person name="Garcia A.C."/>
            <person name="Gardiner A."/>
            <person name="Garfield D.A."/>
            <person name="Garvin B.E."/>
            <person name="Gibson G."/>
            <person name="Gilbert D."/>
            <person name="Gnerre S."/>
            <person name="Godfrey J."/>
            <person name="Good R."/>
            <person name="Gotea V."/>
            <person name="Gravely B."/>
            <person name="Greenberg A.J."/>
            <person name="Griffiths-Jones S."/>
            <person name="Gross S."/>
            <person name="Guigo R."/>
            <person name="Gustafson E.A."/>
            <person name="Haerty W."/>
            <person name="Hahn M.W."/>
            <person name="Halligan D.L."/>
            <person name="Halpern A.L."/>
            <person name="Halter G.M."/>
            <person name="Han M.V."/>
            <person name="Heger A."/>
            <person name="Hillier L."/>
            <person name="Hinrichs A.S."/>
            <person name="Holmes I."/>
            <person name="Hoskins R.A."/>
            <person name="Hubisz M.J."/>
            <person name="Hultmark D."/>
            <person name="Huntley M.A."/>
            <person name="Jaffe D.B."/>
            <person name="Jagadeeshan S."/>
            <person name="Jeck W.R."/>
            <person name="Johnson J."/>
            <person name="Jones C.D."/>
            <person name="Jordan W.C."/>
            <person name="Karpen G.H."/>
            <person name="Kataoka E."/>
            <person name="Keightley P.D."/>
            <person name="Kheradpour P."/>
            <person name="Kirkness E.F."/>
            <person name="Koerich L.B."/>
            <person name="Kristiansen K."/>
            <person name="Kudrna D."/>
            <person name="Kulathinal R.J."/>
            <person name="Kumar S."/>
            <person name="Kwok R."/>
            <person name="Lander E."/>
            <person name="Langley C.H."/>
            <person name="Lapoint R."/>
            <person name="Lazzaro B.P."/>
            <person name="Lee S.J."/>
            <person name="Levesque L."/>
            <person name="Li R."/>
            <person name="Lin C.F."/>
            <person name="Lin M.F."/>
            <person name="Lindblad-Toh K."/>
            <person name="Llopart A."/>
            <person name="Long M."/>
            <person name="Low L."/>
            <person name="Lozovsky E."/>
            <person name="Lu J."/>
            <person name="Luo M."/>
            <person name="Machado C.A."/>
            <person name="Makalowski W."/>
            <person name="Marzo M."/>
            <person name="Matsuda M."/>
            <person name="Matzkin L."/>
            <person name="McAllister B."/>
            <person name="McBride C.S."/>
            <person name="McKernan B."/>
            <person name="McKernan K."/>
            <person name="Mendez-Lago M."/>
            <person name="Minx P."/>
            <person name="Mollenhauer M.U."/>
            <person name="Montooth K."/>
            <person name="Mount S.M."/>
            <person name="Mu X."/>
            <person name="Myers E."/>
            <person name="Negre B."/>
            <person name="Newfeld S."/>
            <person name="Nielsen R."/>
            <person name="Noor M.A."/>
            <person name="O'Grady P."/>
            <person name="Pachter L."/>
            <person name="Papaceit M."/>
            <person name="Parisi M.J."/>
            <person name="Parisi M."/>
            <person name="Parts L."/>
            <person name="Pedersen J.S."/>
            <person name="Pesole G."/>
            <person name="Phillippy A.M."/>
            <person name="Ponting C.P."/>
            <person name="Pop M."/>
            <person name="Porcelli D."/>
            <person name="Powell J.R."/>
            <person name="Prohaska S."/>
            <person name="Pruitt K."/>
            <person name="Puig M."/>
            <person name="Quesneville H."/>
            <person name="Ram K.R."/>
            <person name="Rand D."/>
            <person name="Rasmussen M.D."/>
            <person name="Reed L.K."/>
            <person name="Reenan R."/>
            <person name="Reily A."/>
            <person name="Remington K.A."/>
            <person name="Rieger T.T."/>
            <person name="Ritchie M.G."/>
            <person name="Robin C."/>
            <person name="Rogers Y.H."/>
            <person name="Rohde C."/>
            <person name="Rozas J."/>
            <person name="Rubenfield M.J."/>
            <person name="Ruiz A."/>
            <person name="Russo S."/>
            <person name="Salzberg S.L."/>
            <person name="Sanchez-Gracia A."/>
            <person name="Saranga D.J."/>
            <person name="Sato H."/>
            <person name="Schaeffer S.W."/>
            <person name="Schatz M.C."/>
            <person name="Schlenke T."/>
            <person name="Schwartz R."/>
            <person name="Segarra C."/>
            <person name="Singh R.S."/>
            <person name="Sirot L."/>
            <person name="Sirota M."/>
            <person name="Sisneros N.B."/>
            <person name="Smith C.D."/>
            <person name="Smith T.F."/>
            <person name="Spieth J."/>
            <person name="Stage D.E."/>
            <person name="Stark A."/>
            <person name="Stephan W."/>
            <person name="Strausberg R.L."/>
            <person name="Strempel S."/>
            <person name="Sturgill D."/>
            <person name="Sutton G."/>
            <person name="Sutton G.G."/>
            <person name="Tao W."/>
            <person name="Teichmann S."/>
            <person name="Tobari Y.N."/>
            <person name="Tomimura Y."/>
            <person name="Tsolas J.M."/>
            <person name="Valente V.L."/>
            <person name="Venter E."/>
            <person name="Venter J.C."/>
            <person name="Vicario S."/>
            <person name="Vieira F.G."/>
            <person name="Vilella A.J."/>
            <person name="Villasante A."/>
            <person name="Walenz B."/>
            <person name="Wang J."/>
            <person name="Wasserman M."/>
            <person name="Watts T."/>
            <person name="Wilson D."/>
            <person name="Wilson R.K."/>
            <person name="Wing R.A."/>
            <person name="Wolfner M.F."/>
            <person name="Wong A."/>
            <person name="Wong G.K."/>
            <person name="Wu C.I."/>
            <person name="Wu G."/>
            <person name="Yamamoto D."/>
            <person name="Yang H.P."/>
            <person name="Yang S.P."/>
            <person name="Yorke J.A."/>
            <person name="Yoshida K."/>
            <person name="Zdobnov E."/>
            <person name="Zhang P."/>
            <person name="Zhang Y."/>
            <person name="Zimin A.V."/>
            <person name="Baldwin J."/>
            <person name="Abdouelleil A."/>
            <person name="Abdulkadir J."/>
            <person name="Abebe A."/>
            <person name="Abera B."/>
            <person name="Abreu J."/>
            <person name="Acer S.C."/>
            <person name="Aftuck L."/>
            <person name="Alexander A."/>
            <person name="An P."/>
            <person name="Anderson E."/>
            <person name="Anderson S."/>
            <person name="Arachi H."/>
            <person name="Azer M."/>
            <person name="Bachantsang P."/>
            <person name="Barry A."/>
            <person name="Bayul T."/>
            <person name="Berlin A."/>
            <person name="Bessette D."/>
            <person name="Bloom T."/>
            <person name="Blye J."/>
            <person name="Boguslavskiy L."/>
            <person name="Bonnet C."/>
            <person name="Boukhgalter B."/>
            <person name="Bourzgui I."/>
            <person name="Brown A."/>
            <person name="Cahill P."/>
            <person name="Channer S."/>
            <person name="Cheshatsang Y."/>
            <person name="Chuda L."/>
            <person name="Citroen M."/>
            <person name="Collymore A."/>
            <person name="Cooke P."/>
            <person name="Costello M."/>
            <person name="D'Aco K."/>
            <person name="Daza R."/>
            <person name="De Haan G."/>
            <person name="DeGray S."/>
            <person name="DeMaso C."/>
            <person name="Dhargay N."/>
            <person name="Dooley K."/>
            <person name="Dooley E."/>
            <person name="Doricent M."/>
            <person name="Dorje P."/>
            <person name="Dorjee K."/>
            <person name="Dupes A."/>
            <person name="Elong R."/>
            <person name="Falk J."/>
            <person name="Farina A."/>
            <person name="Faro S."/>
            <person name="Ferguson D."/>
            <person name="Fisher S."/>
            <person name="Foley C.D."/>
            <person name="Franke A."/>
            <person name="Friedrich D."/>
            <person name="Gadbois L."/>
            <person name="Gearin G."/>
            <person name="Gearin C.R."/>
            <person name="Giannoukos G."/>
            <person name="Goode T."/>
            <person name="Graham J."/>
            <person name="Grandbois E."/>
            <person name="Grewal S."/>
            <person name="Gyaltsen K."/>
            <person name="Hafez N."/>
            <person name="Hagos B."/>
            <person name="Hall J."/>
            <person name="Henson C."/>
            <person name="Hollinger A."/>
            <person name="Honan T."/>
            <person name="Huard M.D."/>
            <person name="Hughes L."/>
            <person name="Hurhula B."/>
            <person name="Husby M.E."/>
            <person name="Kamat A."/>
            <person name="Kanga B."/>
            <person name="Kashin S."/>
            <person name="Khazanovich D."/>
            <person name="Kisner P."/>
            <person name="Lance K."/>
            <person name="Lara M."/>
            <person name="Lee W."/>
            <person name="Lennon N."/>
            <person name="Letendre F."/>
            <person name="LeVine R."/>
            <person name="Lipovsky A."/>
            <person name="Liu X."/>
            <person name="Liu J."/>
            <person name="Liu S."/>
            <person name="Lokyitsang T."/>
            <person name="Lokyitsang Y."/>
            <person name="Lubonja R."/>
            <person name="Lui A."/>
            <person name="MacDonald P."/>
            <person name="Magnisalis V."/>
            <person name="Maru K."/>
            <person name="Matthews C."/>
            <person name="McCusker W."/>
            <person name="McDonough S."/>
            <person name="Mehta T."/>
            <person name="Meldrim J."/>
            <person name="Meneus L."/>
            <person name="Mihai O."/>
            <person name="Mihalev A."/>
            <person name="Mihova T."/>
            <person name="Mittelman R."/>
            <person name="Mlenga V."/>
            <person name="Montmayeur A."/>
            <person name="Mulrain L."/>
            <person name="Navidi A."/>
            <person name="Naylor J."/>
            <person name="Negash T."/>
            <person name="Nguyen T."/>
            <person name="Nguyen N."/>
            <person name="Nicol R."/>
            <person name="Norbu C."/>
            <person name="Norbu N."/>
            <person name="Novod N."/>
            <person name="O'Neill B."/>
            <person name="Osman S."/>
            <person name="Markiewicz E."/>
            <person name="Oyono O.L."/>
            <person name="Patti C."/>
            <person name="Phunkhang P."/>
            <person name="Pierre F."/>
            <person name="Priest M."/>
            <person name="Raghuraman S."/>
            <person name="Rege F."/>
            <person name="Reyes R."/>
            <person name="Rise C."/>
            <person name="Rogov P."/>
            <person name="Ross K."/>
            <person name="Ryan E."/>
            <person name="Settipalli S."/>
            <person name="Shea T."/>
            <person name="Sherpa N."/>
            <person name="Shi L."/>
            <person name="Shih D."/>
            <person name="Sparrow T."/>
            <person name="Spaulding J."/>
            <person name="Stalker J."/>
            <person name="Stange-Thomann N."/>
            <person name="Stavropoulos S."/>
            <person name="Stone C."/>
            <person name="Strader C."/>
            <person name="Tesfaye S."/>
            <person name="Thomson T."/>
            <person name="Thoulutsang Y."/>
            <person name="Thoulutsang D."/>
            <person name="Topham K."/>
            <person name="Topping I."/>
            <person name="Tsamla T."/>
            <person name="Vassiliev H."/>
            <person name="Vo A."/>
            <person name="Wangchuk T."/>
            <person name="Wangdi T."/>
            <person name="Weiand M."/>
            <person name="Wilkinson J."/>
            <person name="Wilson A."/>
            <person name="Yadav S."/>
            <person name="Young G."/>
            <person name="Yu Q."/>
            <person name="Zembek L."/>
            <person name="Zhong D."/>
            <person name="Zimmer A."/>
            <person name="Zwirko Z."/>
            <person name="Jaffe D.B."/>
            <person name="Alvarez P."/>
            <person name="Brockman W."/>
            <person name="Butler J."/>
            <person name="Chin C."/>
            <person name="Gnerre S."/>
            <person name="Grabherr M."/>
            <person name="Kleber M."/>
            <person name="Mauceli E."/>
            <person name="MacCallum I."/>
        </authorList>
    </citation>
    <scope>NUCLEOTIDE SEQUENCE [LARGE SCALE GENOMIC DNA]</scope>
    <source>
        <strain evidence="4">Tucson 14030-0811.24</strain>
    </source>
</reference>
<feature type="domain" description="Chitin-binding type-2" evidence="2">
    <location>
        <begin position="33"/>
        <end position="92"/>
    </location>
</feature>
<proteinExistence type="predicted"/>
<evidence type="ECO:0000256" key="1">
    <source>
        <dbReference type="SAM" id="SignalP"/>
    </source>
</evidence>
<feature type="domain" description="Chitin-binding type-2" evidence="2">
    <location>
        <begin position="152"/>
        <end position="209"/>
    </location>
</feature>
<dbReference type="eggNOG" id="ENOG502T86H">
    <property type="taxonomic scope" value="Eukaryota"/>
</dbReference>
<sequence>MKGSVRCLGVPILVLATLVQLSSQTVFLNGEEEDICRLFKDGTLLRKPTTCNEWITCKNYTTTEGGICDDGKYFSLSKGSCQKSLDSTDTYCSTPCSSSTQGYVGTTTNCAGWHYCEKKEELASGVCPSGMHFDGTTQTCLYAKDSDCVEEYDFCNIVPTGTAFLDEYNCHLYYTCTKYKLDINTCDDGLYFDVSAGKCVDKKLVTCGKHPIPSDICGTKKLAVRNKFVADGATCRGYYYCRDLGSGVPDTEPTWLQCSSDRFFNEDRQGCVPRESQKCSGSRCDGREDGELEVSEVEGCQHYITCLNGKESPSVSCGSDMYFNVASQSCSTVVTSYGACTNTSA</sequence>
<dbReference type="EMBL" id="CH964095">
    <property type="protein sequence ID" value="EDW79339.1"/>
    <property type="molecule type" value="Genomic_DNA"/>
</dbReference>
<dbReference type="GO" id="GO:0008061">
    <property type="term" value="F:chitin binding"/>
    <property type="evidence" value="ECO:0007669"/>
    <property type="project" value="InterPro"/>
</dbReference>
<protein>
    <recommendedName>
        <fullName evidence="2">Chitin-binding type-2 domain-containing protein</fullName>
    </recommendedName>
</protein>
<dbReference type="Proteomes" id="UP000007798">
    <property type="component" value="Unassembled WGS sequence"/>
</dbReference>
<dbReference type="OrthoDB" id="7886528at2759"/>
<dbReference type="InterPro" id="IPR002557">
    <property type="entry name" value="Chitin-bd_dom"/>
</dbReference>
<dbReference type="Pfam" id="PF01607">
    <property type="entry name" value="CBM_14"/>
    <property type="match status" value="5"/>
</dbReference>
<dbReference type="SMART" id="SM00494">
    <property type="entry name" value="ChtBD2"/>
    <property type="match status" value="5"/>
</dbReference>
<feature type="domain" description="Chitin-binding type-2" evidence="2">
    <location>
        <begin position="281"/>
        <end position="342"/>
    </location>
</feature>
<feature type="domain" description="Chitin-binding type-2" evidence="2">
    <location>
        <begin position="214"/>
        <end position="280"/>
    </location>
</feature>
<dbReference type="GO" id="GO:0005576">
    <property type="term" value="C:extracellular region"/>
    <property type="evidence" value="ECO:0007669"/>
    <property type="project" value="InterPro"/>
</dbReference>
<dbReference type="HOGENOM" id="CLU_045312_1_0_1"/>
<dbReference type="PROSITE" id="PS50940">
    <property type="entry name" value="CHIT_BIND_II"/>
    <property type="match status" value="5"/>
</dbReference>
<feature type="chain" id="PRO_5002816338" description="Chitin-binding type-2 domain-containing protein" evidence="1">
    <location>
        <begin position="24"/>
        <end position="345"/>
    </location>
</feature>
<keyword evidence="4" id="KW-1185">Reference proteome</keyword>